<dbReference type="InterPro" id="IPR000209">
    <property type="entry name" value="Peptidase_S8/S53_dom"/>
</dbReference>
<evidence type="ECO:0000256" key="5">
    <source>
        <dbReference type="PROSITE-ProRule" id="PRU01240"/>
    </source>
</evidence>
<evidence type="ECO:0000313" key="11">
    <source>
        <dbReference type="Proteomes" id="UP001589610"/>
    </source>
</evidence>
<feature type="domain" description="Peptidase S8/S53" evidence="9">
    <location>
        <begin position="192"/>
        <end position="541"/>
    </location>
</feature>
<name>A0ABV5T5P8_9ACTN</name>
<proteinExistence type="inferred from homology"/>
<dbReference type="InterPro" id="IPR022398">
    <property type="entry name" value="Peptidase_S8_His-AS"/>
</dbReference>
<keyword evidence="2 5" id="KW-0645">Protease</keyword>
<comment type="caution">
    <text evidence="10">The sequence shown here is derived from an EMBL/GenBank/DDBJ whole genome shotgun (WGS) entry which is preliminary data.</text>
</comment>
<feature type="chain" id="PRO_5047262892" evidence="8">
    <location>
        <begin position="26"/>
        <end position="591"/>
    </location>
</feature>
<evidence type="ECO:0000256" key="2">
    <source>
        <dbReference type="ARBA" id="ARBA00022670"/>
    </source>
</evidence>
<sequence length="591" mass="60492">MNRGIRSLTGTATVLALAATLTAGALGGGATTGAGQTREYLVFYADGARDRAVDAITASGGSALSTDTRIGYVLAEAPGSRFVESLAGSDAVEGVSSDRRIGSAAAIPPATAAAPAARTPGAETVSGAASQVRTPLVFPSADALGRAGTPGAPASSAGAPAGTPEPLAGRQWDMKMIGATVDGSYAAEPGDKRVLVGVIDTGIDGKHPDIAPNFNRALSRNFVTDRPKDPNGKTLDGPCEFKSCKDPVDWDDDGHGTHVASTIASPLNGVGIAGVAPQVSLVNLRAGQDSGLFFLKPSIEALTYAADTGIDVVNMSFYVDPWLFNCKANPADSKAEQLEQRGIITGMQRALDYARKRGVTLISAIGNGATDLGRPTKDATSPDYPKDAERNRKVDNSCLNVPAESTGVISVTSVGQSGRKAYYSDYGVEQADLAAPGGDEFDGGGAYDTTRGILAAAPENALKAKGQISADGTPKSDSVIRDCEGGTCAYYQYLVGTSMAAPHATGVAAILISRFGKPGKGGLALPAADVQRLLYSTATEKACPSPREYAYKIDLVVDEVHKCEGPKARNGFYGRGVISAANAAKAAASTP</sequence>
<dbReference type="InterPro" id="IPR050131">
    <property type="entry name" value="Peptidase_S8_subtilisin-like"/>
</dbReference>
<dbReference type="PRINTS" id="PR00723">
    <property type="entry name" value="SUBTILISIN"/>
</dbReference>
<feature type="active site" description="Charge relay system" evidence="5">
    <location>
        <position position="200"/>
    </location>
</feature>
<dbReference type="InterPro" id="IPR023828">
    <property type="entry name" value="Peptidase_S8_Ser-AS"/>
</dbReference>
<dbReference type="PROSITE" id="PS00136">
    <property type="entry name" value="SUBTILASE_ASP"/>
    <property type="match status" value="1"/>
</dbReference>
<dbReference type="PROSITE" id="PS00137">
    <property type="entry name" value="SUBTILASE_HIS"/>
    <property type="match status" value="1"/>
</dbReference>
<dbReference type="Gene3D" id="3.40.50.200">
    <property type="entry name" value="Peptidase S8/S53 domain"/>
    <property type="match status" value="1"/>
</dbReference>
<evidence type="ECO:0000256" key="3">
    <source>
        <dbReference type="ARBA" id="ARBA00022801"/>
    </source>
</evidence>
<evidence type="ECO:0000256" key="1">
    <source>
        <dbReference type="ARBA" id="ARBA00011073"/>
    </source>
</evidence>
<evidence type="ECO:0000259" key="9">
    <source>
        <dbReference type="Pfam" id="PF00082"/>
    </source>
</evidence>
<dbReference type="PROSITE" id="PS51892">
    <property type="entry name" value="SUBTILASE"/>
    <property type="match status" value="1"/>
</dbReference>
<dbReference type="InterPro" id="IPR015500">
    <property type="entry name" value="Peptidase_S8_subtilisin-rel"/>
</dbReference>
<dbReference type="Proteomes" id="UP001589610">
    <property type="component" value="Unassembled WGS sequence"/>
</dbReference>
<keyword evidence="8" id="KW-0732">Signal</keyword>
<evidence type="ECO:0000256" key="7">
    <source>
        <dbReference type="SAM" id="MobiDB-lite"/>
    </source>
</evidence>
<evidence type="ECO:0000256" key="8">
    <source>
        <dbReference type="SAM" id="SignalP"/>
    </source>
</evidence>
<feature type="region of interest" description="Disordered" evidence="7">
    <location>
        <begin position="143"/>
        <end position="163"/>
    </location>
</feature>
<protein>
    <submittedName>
        <fullName evidence="10">S8 family serine peptidase</fullName>
    </submittedName>
</protein>
<dbReference type="EMBL" id="JBHMBS010000001">
    <property type="protein sequence ID" value="MFB9674404.1"/>
    <property type="molecule type" value="Genomic_DNA"/>
</dbReference>
<feature type="active site" description="Charge relay system" evidence="5">
    <location>
        <position position="255"/>
    </location>
</feature>
<dbReference type="InterPro" id="IPR023827">
    <property type="entry name" value="Peptidase_S8_Asp-AS"/>
</dbReference>
<keyword evidence="3 5" id="KW-0378">Hydrolase</keyword>
<accession>A0ABV5T5P8</accession>
<feature type="compositionally biased region" description="Low complexity" evidence="7">
    <location>
        <begin position="147"/>
        <end position="163"/>
    </location>
</feature>
<keyword evidence="11" id="KW-1185">Reference proteome</keyword>
<feature type="signal peptide" evidence="8">
    <location>
        <begin position="1"/>
        <end position="25"/>
    </location>
</feature>
<comment type="similarity">
    <text evidence="1 5 6">Belongs to the peptidase S8 family.</text>
</comment>
<gene>
    <name evidence="10" type="ORF">ACFFRH_02785</name>
</gene>
<evidence type="ECO:0000256" key="6">
    <source>
        <dbReference type="RuleBase" id="RU003355"/>
    </source>
</evidence>
<evidence type="ECO:0000256" key="4">
    <source>
        <dbReference type="ARBA" id="ARBA00022825"/>
    </source>
</evidence>
<organism evidence="10 11">
    <name type="scientific">Streptosporangium vulgare</name>
    <dbReference type="NCBI Taxonomy" id="46190"/>
    <lineage>
        <taxon>Bacteria</taxon>
        <taxon>Bacillati</taxon>
        <taxon>Actinomycetota</taxon>
        <taxon>Actinomycetes</taxon>
        <taxon>Streptosporangiales</taxon>
        <taxon>Streptosporangiaceae</taxon>
        <taxon>Streptosporangium</taxon>
    </lineage>
</organism>
<evidence type="ECO:0000313" key="10">
    <source>
        <dbReference type="EMBL" id="MFB9674404.1"/>
    </source>
</evidence>
<feature type="region of interest" description="Disordered" evidence="7">
    <location>
        <begin position="371"/>
        <end position="390"/>
    </location>
</feature>
<dbReference type="PANTHER" id="PTHR43806">
    <property type="entry name" value="PEPTIDASE S8"/>
    <property type="match status" value="1"/>
</dbReference>
<dbReference type="InterPro" id="IPR036852">
    <property type="entry name" value="Peptidase_S8/S53_dom_sf"/>
</dbReference>
<dbReference type="RefSeq" id="WP_344747771.1">
    <property type="nucleotide sequence ID" value="NZ_BAAAWW010000137.1"/>
</dbReference>
<dbReference type="Pfam" id="PF00082">
    <property type="entry name" value="Peptidase_S8"/>
    <property type="match status" value="1"/>
</dbReference>
<keyword evidence="4 5" id="KW-0720">Serine protease</keyword>
<dbReference type="PROSITE" id="PS00138">
    <property type="entry name" value="SUBTILASE_SER"/>
    <property type="match status" value="1"/>
</dbReference>
<dbReference type="PANTHER" id="PTHR43806:SF11">
    <property type="entry name" value="CEREVISIN-RELATED"/>
    <property type="match status" value="1"/>
</dbReference>
<reference evidence="10 11" key="1">
    <citation type="submission" date="2024-09" db="EMBL/GenBank/DDBJ databases">
        <authorList>
            <person name="Sun Q."/>
            <person name="Mori K."/>
        </authorList>
    </citation>
    <scope>NUCLEOTIDE SEQUENCE [LARGE SCALE GENOMIC DNA]</scope>
    <source>
        <strain evidence="10 11">JCM 3028</strain>
    </source>
</reference>
<dbReference type="SUPFAM" id="SSF52743">
    <property type="entry name" value="Subtilisin-like"/>
    <property type="match status" value="1"/>
</dbReference>
<feature type="active site" description="Charge relay system" evidence="5">
    <location>
        <position position="498"/>
    </location>
</feature>